<feature type="compositionally biased region" description="Low complexity" evidence="1">
    <location>
        <begin position="194"/>
        <end position="203"/>
    </location>
</feature>
<gene>
    <name evidence="2" type="ORF">SFRICE_025468</name>
</gene>
<reference evidence="2" key="1">
    <citation type="submission" date="2016-07" db="EMBL/GenBank/DDBJ databases">
        <authorList>
            <person name="Bretaudeau A."/>
        </authorList>
    </citation>
    <scope>NUCLEOTIDE SEQUENCE</scope>
    <source>
        <strain evidence="2">Rice</strain>
        <tissue evidence="2">Whole body</tissue>
    </source>
</reference>
<feature type="compositionally biased region" description="Basic residues" evidence="1">
    <location>
        <begin position="204"/>
        <end position="213"/>
    </location>
</feature>
<evidence type="ECO:0000256" key="1">
    <source>
        <dbReference type="SAM" id="MobiDB-lite"/>
    </source>
</evidence>
<dbReference type="EMBL" id="ODYU01002881">
    <property type="protein sequence ID" value="SOQ40915.1"/>
    <property type="molecule type" value="Genomic_DNA"/>
</dbReference>
<name>A0A2H1VJA7_SPOFR</name>
<evidence type="ECO:0000313" key="2">
    <source>
        <dbReference type="EMBL" id="SOQ40915.1"/>
    </source>
</evidence>
<sequence>MECVLTTLSLTRGGGGTQVLRAAEAARARSILTRALHAEATGATTTPALTEEHPDGLDLSLYKDESQLEKKGRKRNSSKSSPRAKLDNSNDTEDSATPVKRARTTPKRSPKSARKTKAQTKSQTNNKRKSSGSTPTVATTSKTATAVSEKSKAKSTPAKRTPAKQKAETPVATPTRKGRRAAGKEAKASPIVPTPSTSTGKTTRTPRKPPAKK</sequence>
<feature type="compositionally biased region" description="Basic residues" evidence="1">
    <location>
        <begin position="100"/>
        <end position="118"/>
    </location>
</feature>
<feature type="region of interest" description="Disordered" evidence="1">
    <location>
        <begin position="42"/>
        <end position="213"/>
    </location>
</feature>
<proteinExistence type="predicted"/>
<feature type="compositionally biased region" description="Low complexity" evidence="1">
    <location>
        <begin position="133"/>
        <end position="148"/>
    </location>
</feature>
<feature type="compositionally biased region" description="Basic and acidic residues" evidence="1">
    <location>
        <begin position="50"/>
        <end position="70"/>
    </location>
</feature>
<protein>
    <submittedName>
        <fullName evidence="2">SFRICE_025468</fullName>
    </submittedName>
</protein>
<organism evidence="2">
    <name type="scientific">Spodoptera frugiperda</name>
    <name type="common">Fall armyworm</name>
    <dbReference type="NCBI Taxonomy" id="7108"/>
    <lineage>
        <taxon>Eukaryota</taxon>
        <taxon>Metazoa</taxon>
        <taxon>Ecdysozoa</taxon>
        <taxon>Arthropoda</taxon>
        <taxon>Hexapoda</taxon>
        <taxon>Insecta</taxon>
        <taxon>Pterygota</taxon>
        <taxon>Neoptera</taxon>
        <taxon>Endopterygota</taxon>
        <taxon>Lepidoptera</taxon>
        <taxon>Glossata</taxon>
        <taxon>Ditrysia</taxon>
        <taxon>Noctuoidea</taxon>
        <taxon>Noctuidae</taxon>
        <taxon>Amphipyrinae</taxon>
        <taxon>Spodoptera</taxon>
    </lineage>
</organism>
<dbReference type="AlphaFoldDB" id="A0A2H1VJA7"/>
<accession>A0A2H1VJA7</accession>